<dbReference type="Proteomes" id="UP000315295">
    <property type="component" value="Unassembled WGS sequence"/>
</dbReference>
<keyword evidence="2" id="KW-1185">Reference proteome</keyword>
<accession>A0A540LMK8</accession>
<name>A0A540LMK8_MALBA</name>
<protein>
    <submittedName>
        <fullName evidence="1">Uncharacterized protein</fullName>
    </submittedName>
</protein>
<evidence type="ECO:0000313" key="1">
    <source>
        <dbReference type="EMBL" id="TQD87492.1"/>
    </source>
</evidence>
<dbReference type="EMBL" id="VIEB01000534">
    <property type="protein sequence ID" value="TQD87492.1"/>
    <property type="molecule type" value="Genomic_DNA"/>
</dbReference>
<organism evidence="1 2">
    <name type="scientific">Malus baccata</name>
    <name type="common">Siberian crab apple</name>
    <name type="synonym">Pyrus baccata</name>
    <dbReference type="NCBI Taxonomy" id="106549"/>
    <lineage>
        <taxon>Eukaryota</taxon>
        <taxon>Viridiplantae</taxon>
        <taxon>Streptophyta</taxon>
        <taxon>Embryophyta</taxon>
        <taxon>Tracheophyta</taxon>
        <taxon>Spermatophyta</taxon>
        <taxon>Magnoliopsida</taxon>
        <taxon>eudicotyledons</taxon>
        <taxon>Gunneridae</taxon>
        <taxon>Pentapetalae</taxon>
        <taxon>rosids</taxon>
        <taxon>fabids</taxon>
        <taxon>Rosales</taxon>
        <taxon>Rosaceae</taxon>
        <taxon>Amygdaloideae</taxon>
        <taxon>Maleae</taxon>
        <taxon>Malus</taxon>
    </lineage>
</organism>
<proteinExistence type="predicted"/>
<reference evidence="1 2" key="1">
    <citation type="journal article" date="2019" name="G3 (Bethesda)">
        <title>Sequencing of a Wild Apple (Malus baccata) Genome Unravels the Differences Between Cultivated and Wild Apple Species Regarding Disease Resistance and Cold Tolerance.</title>
        <authorList>
            <person name="Chen X."/>
        </authorList>
    </citation>
    <scope>NUCLEOTIDE SEQUENCE [LARGE SCALE GENOMIC DNA]</scope>
    <source>
        <strain evidence="2">cv. Shandingzi</strain>
        <tissue evidence="1">Leaves</tissue>
    </source>
</reference>
<gene>
    <name evidence="1" type="ORF">C1H46_026909</name>
</gene>
<dbReference type="AlphaFoldDB" id="A0A540LMK8"/>
<comment type="caution">
    <text evidence="1">The sequence shown here is derived from an EMBL/GenBank/DDBJ whole genome shotgun (WGS) entry which is preliminary data.</text>
</comment>
<sequence>MASKSKIYFTMDLVCNGELFPEAFFAIDFCHNSGVYHWYLKTSPRSWTPPSSKNLFLKSYE</sequence>
<evidence type="ECO:0000313" key="2">
    <source>
        <dbReference type="Proteomes" id="UP000315295"/>
    </source>
</evidence>